<dbReference type="PANTHER" id="PTHR22605">
    <property type="entry name" value="RZ-TYPE DOMAIN-CONTAINING PROTEIN"/>
    <property type="match status" value="1"/>
</dbReference>
<accession>A0AA40LFB1</accession>
<dbReference type="GO" id="GO:0016020">
    <property type="term" value="C:membrane"/>
    <property type="evidence" value="ECO:0007669"/>
    <property type="project" value="TreeGrafter"/>
</dbReference>
<dbReference type="GO" id="GO:0005829">
    <property type="term" value="C:cytosol"/>
    <property type="evidence" value="ECO:0007669"/>
    <property type="project" value="TreeGrafter"/>
</dbReference>
<dbReference type="GO" id="GO:0004842">
    <property type="term" value="F:ubiquitin-protein transferase activity"/>
    <property type="evidence" value="ECO:0007669"/>
    <property type="project" value="InterPro"/>
</dbReference>
<evidence type="ECO:0000313" key="1">
    <source>
        <dbReference type="EMBL" id="KAK1330750.1"/>
    </source>
</evidence>
<dbReference type="GO" id="GO:0016887">
    <property type="term" value="F:ATP hydrolysis activity"/>
    <property type="evidence" value="ECO:0007669"/>
    <property type="project" value="InterPro"/>
</dbReference>
<dbReference type="Proteomes" id="UP001177744">
    <property type="component" value="Unassembled WGS sequence"/>
</dbReference>
<gene>
    <name evidence="1" type="ORF">QTO34_008688</name>
</gene>
<evidence type="ECO:0000313" key="2">
    <source>
        <dbReference type="Proteomes" id="UP001177744"/>
    </source>
</evidence>
<protein>
    <submittedName>
        <fullName evidence="1">Uncharacterized protein</fullName>
    </submittedName>
</protein>
<sequence length="656" mass="73558">MFSSSYAASVRFTYSQEIQVWRRLVEIPFPEEHGWKASLLGDLAGRLKQESPRRQIAAYCSTDWAAAGADDSVSRCFENCVIEAVSSACQSQVSILEGLSHSDLRRFGTLVSAVVTKSWPRCRGEAVDDLAEVLRYLLTGPDVTHLFKLYGTDEKILAHITEDGKKLMATADSVFTKVAADLLSGALPVGQLELIRSHGARFLDIWELKRKSLSPQEKKHDMKKVLDYRWEELQFLLEERGRVDSLLKLCEAAKPWVQVDCGEIAERHAEDLGGKRLNEAVMARLCPTSCAMERFKKLYSDLKAGELTFGEVHDIFSVFVDKYGDLTSDLRVMCALDPRDPGGWIQERVEQVREYHHLHRSARAARVILEVKETLGLTGDFRLLDFVLRMTDAFENSRDETLGQMDKRVVAAIQLLRGLDEARCQCLQELALAREFVRWVREAVEAASGQAHAAVDQMVRHTQPWTRCRHTRRGRRRALRCSGQAWSAAFQLGASREAPGIRGKQTADDPWGPPDVCAKLLARRLSTVGASCHPARPPAHPSPLAPRGQELNVFVDLAFIFAGENDMDVDRVACFHDAVQGYSSLLYKLDASVGFHAFERHLRELWKALENDPHLPSKLRDSARNLGWLKTVKESHGSVERSSLSLARAINSSGTT</sequence>
<dbReference type="GO" id="GO:2000051">
    <property type="term" value="P:negative regulation of non-canonical Wnt signaling pathway"/>
    <property type="evidence" value="ECO:0007669"/>
    <property type="project" value="TreeGrafter"/>
</dbReference>
<reference evidence="1" key="1">
    <citation type="submission" date="2023-06" db="EMBL/GenBank/DDBJ databases">
        <title>Reference genome for the Northern bat (Eptesicus nilssonii), a most northern bat species.</title>
        <authorList>
            <person name="Laine V.N."/>
            <person name="Pulliainen A.T."/>
            <person name="Lilley T.M."/>
        </authorList>
    </citation>
    <scope>NUCLEOTIDE SEQUENCE</scope>
    <source>
        <strain evidence="1">BLF_Eptnil</strain>
        <tissue evidence="1">Kidney</tissue>
    </source>
</reference>
<dbReference type="PANTHER" id="PTHR22605:SF16">
    <property type="entry name" value="E3 UBIQUITIN-PROTEIN LIGASE RNF213"/>
    <property type="match status" value="1"/>
</dbReference>
<comment type="caution">
    <text evidence="1">The sequence shown here is derived from an EMBL/GenBank/DDBJ whole genome shotgun (WGS) entry which is preliminary data.</text>
</comment>
<name>A0AA40LFB1_CNENI</name>
<proteinExistence type="predicted"/>
<dbReference type="GO" id="GO:0005730">
    <property type="term" value="C:nucleolus"/>
    <property type="evidence" value="ECO:0007669"/>
    <property type="project" value="TreeGrafter"/>
</dbReference>
<dbReference type="EMBL" id="JAULJE010000020">
    <property type="protein sequence ID" value="KAK1330750.1"/>
    <property type="molecule type" value="Genomic_DNA"/>
</dbReference>
<dbReference type="GO" id="GO:0002040">
    <property type="term" value="P:sprouting angiogenesis"/>
    <property type="evidence" value="ECO:0007669"/>
    <property type="project" value="TreeGrafter"/>
</dbReference>
<keyword evidence="2" id="KW-1185">Reference proteome</keyword>
<organism evidence="1 2">
    <name type="scientific">Cnephaeus nilssonii</name>
    <name type="common">Northern bat</name>
    <name type="synonym">Eptesicus nilssonii</name>
    <dbReference type="NCBI Taxonomy" id="3371016"/>
    <lineage>
        <taxon>Eukaryota</taxon>
        <taxon>Metazoa</taxon>
        <taxon>Chordata</taxon>
        <taxon>Craniata</taxon>
        <taxon>Vertebrata</taxon>
        <taxon>Euteleostomi</taxon>
        <taxon>Mammalia</taxon>
        <taxon>Eutheria</taxon>
        <taxon>Laurasiatheria</taxon>
        <taxon>Chiroptera</taxon>
        <taxon>Yangochiroptera</taxon>
        <taxon>Vespertilionidae</taxon>
        <taxon>Cnephaeus</taxon>
    </lineage>
</organism>
<dbReference type="GO" id="GO:0006511">
    <property type="term" value="P:ubiquitin-dependent protein catabolic process"/>
    <property type="evidence" value="ECO:0007669"/>
    <property type="project" value="TreeGrafter"/>
</dbReference>
<dbReference type="InterPro" id="IPR031248">
    <property type="entry name" value="RNF213"/>
</dbReference>
<dbReference type="AlphaFoldDB" id="A0AA40LFB1"/>